<dbReference type="EMBL" id="JARBHB010000001">
    <property type="protein sequence ID" value="KAJ8897484.1"/>
    <property type="molecule type" value="Genomic_DNA"/>
</dbReference>
<keyword evidence="2" id="KW-1185">Reference proteome</keyword>
<sequence length="183" mass="21781">MSQKDNRGCYNIPRAKSENINGMMNSHISSFPYCVHQYGSQAKQRYLRSDLDVMQFYIRFLEKQYPETYFLLKGDADAKHSDVGAFCEEYSVKIGNGKREWSETKGRKELVLFSDVCICQNHNITIIYYFLRQVYEHRFSNDTQMLPVRGYSFLPCVQHFAVIEKMKRRVETMEMYEEWVELV</sequence>
<name>A0ABQ9ILC5_9NEOP</name>
<organism evidence="1 2">
    <name type="scientific">Dryococelus australis</name>
    <dbReference type="NCBI Taxonomy" id="614101"/>
    <lineage>
        <taxon>Eukaryota</taxon>
        <taxon>Metazoa</taxon>
        <taxon>Ecdysozoa</taxon>
        <taxon>Arthropoda</taxon>
        <taxon>Hexapoda</taxon>
        <taxon>Insecta</taxon>
        <taxon>Pterygota</taxon>
        <taxon>Neoptera</taxon>
        <taxon>Polyneoptera</taxon>
        <taxon>Phasmatodea</taxon>
        <taxon>Verophasmatodea</taxon>
        <taxon>Anareolatae</taxon>
        <taxon>Phasmatidae</taxon>
        <taxon>Eurycanthinae</taxon>
        <taxon>Dryococelus</taxon>
    </lineage>
</organism>
<gene>
    <name evidence="1" type="ORF">PR048_002831</name>
</gene>
<protein>
    <submittedName>
        <fullName evidence="1">Uncharacterized protein</fullName>
    </submittedName>
</protein>
<comment type="caution">
    <text evidence="1">The sequence shown here is derived from an EMBL/GenBank/DDBJ whole genome shotgun (WGS) entry which is preliminary data.</text>
</comment>
<accession>A0ABQ9ILC5</accession>
<evidence type="ECO:0000313" key="2">
    <source>
        <dbReference type="Proteomes" id="UP001159363"/>
    </source>
</evidence>
<dbReference type="Proteomes" id="UP001159363">
    <property type="component" value="Chromosome 1"/>
</dbReference>
<evidence type="ECO:0000313" key="1">
    <source>
        <dbReference type="EMBL" id="KAJ8897484.1"/>
    </source>
</evidence>
<reference evidence="1 2" key="1">
    <citation type="submission" date="2023-02" db="EMBL/GenBank/DDBJ databases">
        <title>LHISI_Scaffold_Assembly.</title>
        <authorList>
            <person name="Stuart O.P."/>
            <person name="Cleave R."/>
            <person name="Magrath M.J.L."/>
            <person name="Mikheyev A.S."/>
        </authorList>
    </citation>
    <scope>NUCLEOTIDE SEQUENCE [LARGE SCALE GENOMIC DNA]</scope>
    <source>
        <strain evidence="1">Daus_M_001</strain>
        <tissue evidence="1">Leg muscle</tissue>
    </source>
</reference>
<proteinExistence type="predicted"/>